<dbReference type="OMA" id="MAWRMCK"/>
<keyword evidence="4 8" id="KW-0653">Protein transport</keyword>
<feature type="transmembrane region" description="Helical" evidence="8">
    <location>
        <begin position="120"/>
        <end position="145"/>
    </location>
</feature>
<evidence type="ECO:0000256" key="8">
    <source>
        <dbReference type="RuleBase" id="RU363111"/>
    </source>
</evidence>
<evidence type="ECO:0000256" key="4">
    <source>
        <dbReference type="ARBA" id="ARBA00022927"/>
    </source>
</evidence>
<evidence type="ECO:0000256" key="6">
    <source>
        <dbReference type="ARBA" id="ARBA00023136"/>
    </source>
</evidence>
<dbReference type="VEuPathDB" id="CryptoDB:Vbra_11040"/>
<dbReference type="AlphaFoldDB" id="A0A0G4E9R1"/>
<dbReference type="GO" id="GO:0016192">
    <property type="term" value="P:vesicle-mediated transport"/>
    <property type="evidence" value="ECO:0007669"/>
    <property type="project" value="InterPro"/>
</dbReference>
<dbReference type="STRING" id="1169540.A0A0G4E9R1"/>
<dbReference type="GO" id="GO:0012505">
    <property type="term" value="C:endomembrane system"/>
    <property type="evidence" value="ECO:0007669"/>
    <property type="project" value="UniProtKB-ARBA"/>
</dbReference>
<dbReference type="GO" id="GO:0005737">
    <property type="term" value="C:cytoplasm"/>
    <property type="evidence" value="ECO:0007669"/>
    <property type="project" value="UniProtKB-ARBA"/>
</dbReference>
<feature type="transmembrane region" description="Helical" evidence="8">
    <location>
        <begin position="181"/>
        <end position="201"/>
    </location>
</feature>
<dbReference type="InterPro" id="IPR011691">
    <property type="entry name" value="Vesicle_transpt_SFT2"/>
</dbReference>
<dbReference type="EMBL" id="CDMY01000098">
    <property type="protein sequence ID" value="CEL92656.1"/>
    <property type="molecule type" value="Genomic_DNA"/>
</dbReference>
<dbReference type="PhylomeDB" id="A0A0G4E9R1"/>
<dbReference type="PANTHER" id="PTHR23137">
    <property type="entry name" value="VESICLE TRANSPORT PROTEIN-RELATED"/>
    <property type="match status" value="1"/>
</dbReference>
<evidence type="ECO:0000256" key="3">
    <source>
        <dbReference type="ARBA" id="ARBA00022692"/>
    </source>
</evidence>
<name>A0A0G4E9R1_VITBC</name>
<keyword evidence="6 8" id="KW-0472">Membrane</keyword>
<protein>
    <recommendedName>
        <fullName evidence="8">Vesicle transport protein</fullName>
    </recommendedName>
</protein>
<sequence>MSSGSRAFNDFASNLNFINPKAASPSAHTAAPNQTAAGESTSNTMMGYIGKHIKLPTRQGATGLPVTTDDIGESQGLIGLAQKGIGSMASGAKSVATSARSVVSGAQQKVSDNMISTDRLIYFGISAALGIFFMALAFFFLPVMVIMPQKFAVPFTVGSLCCLASLCFLRGPKAFWEAAVAYKRLPFSLTYGLSLLLTFWASMVHKSYLFALVFSVTQCICLAALLLSNVPGGQRFLGLLGGMCLGAAKRAVCRWNTNTPLPL</sequence>
<reference evidence="9 10" key="1">
    <citation type="submission" date="2014-11" db="EMBL/GenBank/DDBJ databases">
        <authorList>
            <person name="Zhu J."/>
            <person name="Qi W."/>
            <person name="Song R."/>
        </authorList>
    </citation>
    <scope>NUCLEOTIDE SEQUENCE [LARGE SCALE GENOMIC DNA]</scope>
</reference>
<dbReference type="GO" id="GO:0016020">
    <property type="term" value="C:membrane"/>
    <property type="evidence" value="ECO:0007669"/>
    <property type="project" value="UniProtKB-SubCell"/>
</dbReference>
<feature type="transmembrane region" description="Helical" evidence="8">
    <location>
        <begin position="207"/>
        <end position="227"/>
    </location>
</feature>
<keyword evidence="3 8" id="KW-0812">Transmembrane</keyword>
<comment type="function">
    <text evidence="8">May be involved in fusion of retrograde transport vesicles derived from an endocytic compartment with the Golgi complex.</text>
</comment>
<evidence type="ECO:0000256" key="7">
    <source>
        <dbReference type="ARBA" id="ARBA00025800"/>
    </source>
</evidence>
<keyword evidence="10" id="KW-1185">Reference proteome</keyword>
<gene>
    <name evidence="9" type="ORF">Vbra_11040</name>
</gene>
<dbReference type="PANTHER" id="PTHR23137:SF36">
    <property type="entry name" value="VESICLE TRANSPORT PROTEIN SFT2C"/>
    <property type="match status" value="1"/>
</dbReference>
<keyword evidence="2 8" id="KW-0813">Transport</keyword>
<dbReference type="GO" id="GO:0015031">
    <property type="term" value="P:protein transport"/>
    <property type="evidence" value="ECO:0007669"/>
    <property type="project" value="UniProtKB-KW"/>
</dbReference>
<dbReference type="InParanoid" id="A0A0G4E9R1"/>
<evidence type="ECO:0000313" key="9">
    <source>
        <dbReference type="EMBL" id="CEL92656.1"/>
    </source>
</evidence>
<feature type="transmembrane region" description="Helical" evidence="8">
    <location>
        <begin position="151"/>
        <end position="169"/>
    </location>
</feature>
<keyword evidence="5 8" id="KW-1133">Transmembrane helix</keyword>
<dbReference type="OrthoDB" id="660759at2759"/>
<comment type="similarity">
    <text evidence="7 8">Belongs to the SFT2 family.</text>
</comment>
<evidence type="ECO:0000313" key="10">
    <source>
        <dbReference type="Proteomes" id="UP000041254"/>
    </source>
</evidence>
<dbReference type="Proteomes" id="UP000041254">
    <property type="component" value="Unassembled WGS sequence"/>
</dbReference>
<evidence type="ECO:0000256" key="2">
    <source>
        <dbReference type="ARBA" id="ARBA00022448"/>
    </source>
</evidence>
<accession>A0A0G4E9R1</accession>
<dbReference type="Pfam" id="PF04178">
    <property type="entry name" value="Got1"/>
    <property type="match status" value="1"/>
</dbReference>
<evidence type="ECO:0000256" key="5">
    <source>
        <dbReference type="ARBA" id="ARBA00022989"/>
    </source>
</evidence>
<comment type="subcellular location">
    <subcellularLocation>
        <location evidence="1 8">Membrane</location>
        <topology evidence="1 8">Multi-pass membrane protein</topology>
    </subcellularLocation>
</comment>
<organism evidence="9 10">
    <name type="scientific">Vitrella brassicaformis (strain CCMP3155)</name>
    <dbReference type="NCBI Taxonomy" id="1169540"/>
    <lineage>
        <taxon>Eukaryota</taxon>
        <taxon>Sar</taxon>
        <taxon>Alveolata</taxon>
        <taxon>Colpodellida</taxon>
        <taxon>Vitrellaceae</taxon>
        <taxon>Vitrella</taxon>
    </lineage>
</organism>
<dbReference type="InterPro" id="IPR007305">
    <property type="entry name" value="Vesicle_transpt_Got1/SFT2"/>
</dbReference>
<proteinExistence type="inferred from homology"/>
<evidence type="ECO:0000256" key="1">
    <source>
        <dbReference type="ARBA" id="ARBA00004141"/>
    </source>
</evidence>
<dbReference type="FunCoup" id="A0A0G4E9R1">
    <property type="interactions" value="45"/>
</dbReference>